<dbReference type="Gene3D" id="1.10.1790.10">
    <property type="entry name" value="PRD domain"/>
    <property type="match status" value="2"/>
</dbReference>
<keyword evidence="3" id="KW-0804">Transcription</keyword>
<feature type="domain" description="PRD" evidence="4">
    <location>
        <begin position="61"/>
        <end position="166"/>
    </location>
</feature>
<accession>A0A318KME7</accession>
<dbReference type="AlphaFoldDB" id="A0A318KME7"/>
<evidence type="ECO:0000259" key="4">
    <source>
        <dbReference type="PROSITE" id="PS51372"/>
    </source>
</evidence>
<dbReference type="GO" id="GO:0006355">
    <property type="term" value="P:regulation of DNA-templated transcription"/>
    <property type="evidence" value="ECO:0007669"/>
    <property type="project" value="InterPro"/>
</dbReference>
<dbReference type="Pfam" id="PF03123">
    <property type="entry name" value="CAT_RBD"/>
    <property type="match status" value="1"/>
</dbReference>
<dbReference type="STRING" id="1034346.GCA_000313565_01124"/>
<evidence type="ECO:0000256" key="2">
    <source>
        <dbReference type="ARBA" id="ARBA00023015"/>
    </source>
</evidence>
<feature type="domain" description="PRD" evidence="4">
    <location>
        <begin position="167"/>
        <end position="277"/>
    </location>
</feature>
<dbReference type="Gene3D" id="2.30.24.10">
    <property type="entry name" value="CAT RNA-binding domain"/>
    <property type="match status" value="1"/>
</dbReference>
<keyword evidence="2" id="KW-0805">Transcription regulation</keyword>
<gene>
    <name evidence="5" type="ORF">DES51_10668</name>
</gene>
<evidence type="ECO:0000256" key="3">
    <source>
        <dbReference type="ARBA" id="ARBA00023163"/>
    </source>
</evidence>
<dbReference type="SUPFAM" id="SSF63520">
    <property type="entry name" value="PTS-regulatory domain, PRD"/>
    <property type="match status" value="2"/>
</dbReference>
<evidence type="ECO:0000313" key="6">
    <source>
        <dbReference type="Proteomes" id="UP000247612"/>
    </source>
</evidence>
<dbReference type="Proteomes" id="UP000247612">
    <property type="component" value="Unassembled WGS sequence"/>
</dbReference>
<evidence type="ECO:0000256" key="1">
    <source>
        <dbReference type="ARBA" id="ARBA00022737"/>
    </source>
</evidence>
<sequence>MLVKKKINNNFAICLDSNGQEIIAYGKGIGFGKMPYQLEDLSLVERTFYDIDNHMVLLANQIPEKTFEVATKIVDIANLYLNNSFSSNLIFSLADHITFAIDRLNKGIFIANPLGKDINFLYEKELQVGRIALNIVENELGVRLPDKEVTNIAIHFIEAEVYSSNTAEFQSKEQVITEIMDLLEKEMEISIDKNDATYIRFVTHLEYLLKRSPSKVETSSKNMQLFEQSKAEFTEAYQGAMLISDYIYANLKWLPNEEELLYLIIHINRLCSKADCHL</sequence>
<dbReference type="PANTHER" id="PTHR30185">
    <property type="entry name" value="CRYPTIC BETA-GLUCOSIDE BGL OPERON ANTITERMINATOR"/>
    <property type="match status" value="1"/>
</dbReference>
<dbReference type="EMBL" id="QJKH01000006">
    <property type="protein sequence ID" value="PXX78951.1"/>
    <property type="molecule type" value="Genomic_DNA"/>
</dbReference>
<dbReference type="InterPro" id="IPR011608">
    <property type="entry name" value="PRD"/>
</dbReference>
<organism evidence="5 6">
    <name type="scientific">Dielma fastidiosa</name>
    <dbReference type="NCBI Taxonomy" id="1034346"/>
    <lineage>
        <taxon>Bacteria</taxon>
        <taxon>Bacillati</taxon>
        <taxon>Bacillota</taxon>
        <taxon>Erysipelotrichia</taxon>
        <taxon>Erysipelotrichales</taxon>
        <taxon>Erysipelotrichaceae</taxon>
        <taxon>Dielma</taxon>
    </lineage>
</organism>
<dbReference type="SUPFAM" id="SSF50151">
    <property type="entry name" value="SacY-like RNA-binding domain"/>
    <property type="match status" value="1"/>
</dbReference>
<dbReference type="InterPro" id="IPR004341">
    <property type="entry name" value="CAT_RNA-bd_dom"/>
</dbReference>
<dbReference type="PANTHER" id="PTHR30185:SF18">
    <property type="entry name" value="TRANSCRIPTIONAL REGULATOR MTLR"/>
    <property type="match status" value="1"/>
</dbReference>
<dbReference type="OrthoDB" id="9813552at2"/>
<reference evidence="5 6" key="1">
    <citation type="submission" date="2018-05" db="EMBL/GenBank/DDBJ databases">
        <title>Genomic Encyclopedia of Type Strains, Phase IV (KMG-IV): sequencing the most valuable type-strain genomes for metagenomic binning, comparative biology and taxonomic classification.</title>
        <authorList>
            <person name="Goeker M."/>
        </authorList>
    </citation>
    <scope>NUCLEOTIDE SEQUENCE [LARGE SCALE GENOMIC DNA]</scope>
    <source>
        <strain evidence="5 6">JC118</strain>
    </source>
</reference>
<dbReference type="InterPro" id="IPR036650">
    <property type="entry name" value="CAT_RNA-bd_dom_sf"/>
</dbReference>
<evidence type="ECO:0000313" key="5">
    <source>
        <dbReference type="EMBL" id="PXX78951.1"/>
    </source>
</evidence>
<comment type="caution">
    <text evidence="5">The sequence shown here is derived from an EMBL/GenBank/DDBJ whole genome shotgun (WGS) entry which is preliminary data.</text>
</comment>
<proteinExistence type="predicted"/>
<keyword evidence="1" id="KW-0677">Repeat</keyword>
<dbReference type="GO" id="GO:0003723">
    <property type="term" value="F:RNA binding"/>
    <property type="evidence" value="ECO:0007669"/>
    <property type="project" value="InterPro"/>
</dbReference>
<dbReference type="InterPro" id="IPR036634">
    <property type="entry name" value="PRD_sf"/>
</dbReference>
<dbReference type="RefSeq" id="WP_022937439.1">
    <property type="nucleotide sequence ID" value="NZ_CABKRQ010000003.1"/>
</dbReference>
<keyword evidence="6" id="KW-1185">Reference proteome</keyword>
<dbReference type="PROSITE" id="PS51372">
    <property type="entry name" value="PRD_2"/>
    <property type="match status" value="2"/>
</dbReference>
<dbReference type="SMART" id="SM01061">
    <property type="entry name" value="CAT_RBD"/>
    <property type="match status" value="1"/>
</dbReference>
<dbReference type="InterPro" id="IPR050661">
    <property type="entry name" value="BglG_antiterminators"/>
</dbReference>
<dbReference type="Pfam" id="PF00874">
    <property type="entry name" value="PRD"/>
    <property type="match status" value="2"/>
</dbReference>
<protein>
    <submittedName>
        <fullName evidence="5">BglG family transcriptional antiterminator</fullName>
    </submittedName>
</protein>
<name>A0A318KME7_9FIRM</name>